<organism evidence="3 4">
    <name type="scientific">Plasmodium malariae</name>
    <dbReference type="NCBI Taxonomy" id="5858"/>
    <lineage>
        <taxon>Eukaryota</taxon>
        <taxon>Sar</taxon>
        <taxon>Alveolata</taxon>
        <taxon>Apicomplexa</taxon>
        <taxon>Aconoidasida</taxon>
        <taxon>Haemosporida</taxon>
        <taxon>Plasmodiidae</taxon>
        <taxon>Plasmodium</taxon>
        <taxon>Plasmodium (Plasmodium)</taxon>
    </lineage>
</organism>
<accession>A0A1D3JKC8</accession>
<name>A0A1D3JKC8_PLAMA</name>
<evidence type="ECO:0000256" key="2">
    <source>
        <dbReference type="SAM" id="Phobius"/>
    </source>
</evidence>
<keyword evidence="2" id="KW-0472">Membrane</keyword>
<evidence type="ECO:0000313" key="4">
    <source>
        <dbReference type="Proteomes" id="UP000219813"/>
    </source>
</evidence>
<dbReference type="GeneID" id="39866307"/>
<feature type="compositionally biased region" description="Basic and acidic residues" evidence="1">
    <location>
        <begin position="2967"/>
        <end position="2976"/>
    </location>
</feature>
<feature type="region of interest" description="Disordered" evidence="1">
    <location>
        <begin position="2965"/>
        <end position="2987"/>
    </location>
</feature>
<evidence type="ECO:0000313" key="3">
    <source>
        <dbReference type="EMBL" id="SBT86866.1"/>
    </source>
</evidence>
<keyword evidence="4" id="KW-1185">Reference proteome</keyword>
<proteinExistence type="predicted"/>
<keyword evidence="2" id="KW-0812">Transmembrane</keyword>
<feature type="region of interest" description="Disordered" evidence="1">
    <location>
        <begin position="739"/>
        <end position="823"/>
    </location>
</feature>
<evidence type="ECO:0000256" key="1">
    <source>
        <dbReference type="SAM" id="MobiDB-lite"/>
    </source>
</evidence>
<dbReference type="OrthoDB" id="392402at2759"/>
<feature type="compositionally biased region" description="Acidic residues" evidence="1">
    <location>
        <begin position="777"/>
        <end position="800"/>
    </location>
</feature>
<sequence>MNDKEQKKHAKIIEGIKYLQNENLLLENLSAIDKNCRRQDNHVAIELIDIFLDENSYCCNENFLFNYNILNKSKELNLNAEKKNKSSFAKQFKVHVKNKNIEKINEEDAYYFLLKKKNVCSYSREFINSKKILFQYICNCVLKNYVHINYLIDKIYVDFEVKNNRNNRSSNNGINSARNNNTKRVICNDDLVNILIETIFKLFITSIDRQSDIDDERSENRVFQYAKDIQKSYLMHSKEQPQEGVGGKSGNQSINYINNINYTNYLSILKKLITIDKSFVKNIFYIFIEKIEKLTSTNIEKVCKHIFNIFKEIICHCEEFELSTVYNIFLNNEVIDKNEVLYNYAIILCLINLRNVYNTYNMMLCMNVILGKLCSTNKSNLRHSLFINDERCCRRGRKIEHVKYLECEKSESGIYDENDRTSCEEDVTLYDGDENDGDFQIIGIGENESEYNENKRSKQLNNGRCMQMYKEQIEERKIKHFIIFLLIYALKIYDISYVNGCLNELVKNFFYLLKKKRHLLNKKVHHIIKTIVFLLILIFYNLNIDNNKTVIYILKCLDILLRIYYKNVVLCEELGERSLNMNNSSREENNNKNVVSLDDNVNSPFDVDSKPFIDKAKRDGIRNSKMFKKNAVVKKKKNYDIDITHNSIGWEDEKRIDPCNILGINIFEFNVSPLLLFLIIPINLEYNLRKKDDLVLNNVNDKVMRLSTKLKNKWMLFFKNYYRHFLDFLRKKERMMQKGRGNANINVERGSEGCSEGSIKNNAENSKQNCSQNSDESNNESNDESNNESNDESSDESNDESNDKRINKRNDERSDGDSKNNDGDDVNGRCFSIMENIREEVRYLISEVHDFCEEDLFNILCLNNILFYLYDIFTHIDLIYLICFFQLCTKYNDYFCCVNIKKITYQLNALLNVHTKLCINTFENLKNENISKCTYIYINLLILSLFEYNLFFVFKFISYYCLINPSELLKLLPSLLFIYNMSYENHSIDINGDFKIRKCLNIPSDQRNVYYMFVIRSLILHVLSKIGCSDNNIPVIYNCIYILLSEGSSKMKKGEPSTDDSRRGSGYLIVCGNVKVNANVSANVHVKDGLIRSYNVDENNIIDTDFSYDGMFNTLYLLYFYDKLIDSNENIMSKYFKYVEKSTLHVQQGTDDDDQCNYAASSNRMNNNVNDDYNKDNINNTKTNYNEKLVNCLEEDINIFCDLKNVLILLKISRYYNVSNYINSIIKLINIYFRKYKNQVIYNNFYNKIQNSIIKISILILIVLSMNKYVEFEIIYNLLKKNFLKNKNYNEFNTYSTNIISSVIIFTRYYINNLVYKKDTLCNEQYDILYHSKIKYIFKDFSKLLSLNNEKILEEVINVLSSIYLIYYKNYQVEGQDTIAYYENRKKECNNTGLDNSTNRVYSVNNNLMFNLNMHEEKDLMNLYFDKHFVHKSFLKCKSENNIYKNLQKVILKDEISNLSLYHLKNMNSNNNNHLIRVLYKLFNANIKNDKNSNFNYYIKLLFSDKFQNIQEIILIFKNLHFFNVHYISLFFYIVDCFFQKLKNKIENKEEFILHHTHKTRGKDNSMDDESNGDENVLGGTTRINMVNTSKSNVVNVIKEKGKDKSMNSTYEIICNNIYEEIKSMIFEENINIHVFYPLLSILCKHNNDINEILDFFYKRVDIYMKDNDTKLNVSKNEMIIIFLCLNYVHMNVSQIPNFYNFLTNLLKEISDKYIKNILLFCLSSCCNYTDVSSSHITAILEVHKENLKCILNYDNGNTSSIRLEENIREDYNNKNKLNNDLSYIENTNSNDTHELNNDDNFYFFISLSNLCFYLYKHYNNSKYDHMVKDIYHIIINSLQKKISNVIVSVTNILMYLYIKKIISMYEITSTLKLLITRIGSNHVFNSKYVVYALCTIYRFVSFYYKENFGCITYEQSNSNDGSNIGSSNNTSNNTSNVISNNISGERYSTSNNCCKSVKGAVGFILNNLQKIIVKYFDELEDKYISLISYCSLIGLKIVGEYISSDYFNNYECCNMVILFINRFIKKDFEIKKCINTTNRILANTSESEDEIENGGVFGDKNAQYNEDRKGEQPEQEQIEKLKPKGILTSDENLFAYNNNNYKLNTDIIVNDHDTNLVLLYMFCYKYYEELNDSLIKIENLDKKHMLYNVFSHLLSIENYLKTFLKTCKLLDIDTFSLNRDKEYEDIKLNMSFDNKENTMSYLNFFSDELYDYLNNFLKIMKLINYIKFDVQIKNNIQNLYSYICKFIKIHYIILDVLILKIMENINDNIKSYYKIYKECIKRVQLLYECRISIFNYFTIFSAFSNSYSHIFCIISNYFNTFSTYEKYMFIKNIINIKKIKKEEIKFIFLNILKNAKLFHQDASLWIYAISVLKILLKRIYKIVRNGEGDKEDGKNYYDLLSYIKYSFITVLNETVLTVYRENYYNHSTLYGCGEIVKREEVLPERILQEKMLSEKSGRECNKVKKEEKYNAKDRRMLNNSSKNKGEINREDTVPIRGAQTKDNINLYKRTYVDIPLNVMLCISDFLFCLCKIIIKEKLHEEINIDEMIKDFPILIQGYVILKLKEPFKKLNIIKSKMLFHVFKYNFTFKENIQDFYCAEEKYCSNNNKSVLTLKFNYNKLTEYFQNIFLIKECIYLSYIYSHFNEKQKILENLLSMCNVSQLNKDYLYIIISSFVLFSMKSSNSSFFINNVLYNFYVTNDLIDNIGKFLASVEMNISFSIKREEKQSSRIKKANCNLNHEGVRSRIFEYNGNNNINNESKKLEEHSDNGITTTKGMVEKQCVREEDESAKIFFIIEEEFVRTKMRNSFRSKKNKLLKESNLVDEIILKKEFFFLKKLGIYYLIKNNERSTELSKKYNKLLSHFRKSEKQDFFIKHYDIHALNYKDISRYLYNQDIIDDSYYNNNFFNKNIEDNSFVSFDYEIFSKYLTVPLFMKDVFTFFELNLNKNIVTHSFGELFHKNKKSDKKQKEHGKNLYDYDTPMSDSSEDENSMEKLLFDQKQKKKKKTLLYDNTLLNYLKSRSHCLNNYELYIANISFLSEDIKNILFDKNAFNKNCVHKNSYRNDFVNHFHLLRMFFKNLILFFMIFPKSIILNNSEYFFPDNKNHFLFKVINFLSEDFVNKYS</sequence>
<reference evidence="3 4" key="1">
    <citation type="submission" date="2016-06" db="EMBL/GenBank/DDBJ databases">
        <authorList>
            <consortium name="Pathogen Informatics"/>
        </authorList>
    </citation>
    <scope>NUCLEOTIDE SEQUENCE [LARGE SCALE GENOMIC DNA]</scope>
</reference>
<dbReference type="OMA" id="FNYYVKL"/>
<feature type="transmembrane region" description="Helical" evidence="2">
    <location>
        <begin position="935"/>
        <end position="962"/>
    </location>
</feature>
<dbReference type="Proteomes" id="UP000219813">
    <property type="component" value="Chromosome 1"/>
</dbReference>
<dbReference type="KEGG" id="pmal:PMUG01_01015500"/>
<protein>
    <submittedName>
        <fullName evidence="3">Uncharacterized protein</fullName>
    </submittedName>
</protein>
<feature type="compositionally biased region" description="Basic and acidic residues" evidence="1">
    <location>
        <begin position="2066"/>
        <end position="2078"/>
    </location>
</feature>
<dbReference type="EMBL" id="LT594622">
    <property type="protein sequence ID" value="SBT86866.1"/>
    <property type="molecule type" value="Genomic_DNA"/>
</dbReference>
<feature type="compositionally biased region" description="Basic and acidic residues" evidence="1">
    <location>
        <begin position="801"/>
        <end position="822"/>
    </location>
</feature>
<gene>
    <name evidence="3" type="primary">PmUG01_01015500</name>
    <name evidence="3" type="ORF">PMUG01_01015500</name>
</gene>
<dbReference type="RefSeq" id="XP_028859949.1">
    <property type="nucleotide sequence ID" value="XM_029007666.1"/>
</dbReference>
<keyword evidence="2" id="KW-1133">Transmembrane helix</keyword>
<feature type="compositionally biased region" description="Polar residues" evidence="1">
    <location>
        <begin position="758"/>
        <end position="772"/>
    </location>
</feature>
<feature type="region of interest" description="Disordered" evidence="1">
    <location>
        <begin position="2051"/>
        <end position="2078"/>
    </location>
</feature>
<dbReference type="VEuPathDB" id="PlasmoDB:PmUG01_01015500"/>